<sequence>MMPEHSIRSALIKQGLRLEKNGANSSSRQRFGVGYMVIDARTNSVVLGSKDRPYDASLDEVAAHYVT</sequence>
<dbReference type="RefSeq" id="WP_307236044.1">
    <property type="nucleotide sequence ID" value="NZ_JAUSVF010000003.1"/>
</dbReference>
<proteinExistence type="predicted"/>
<protein>
    <submittedName>
        <fullName evidence="1">Uncharacterized protein</fullName>
    </submittedName>
</protein>
<dbReference type="EMBL" id="JAUSVF010000003">
    <property type="protein sequence ID" value="MDQ0323483.1"/>
    <property type="molecule type" value="Genomic_DNA"/>
</dbReference>
<comment type="caution">
    <text evidence="1">The sequence shown here is derived from an EMBL/GenBank/DDBJ whole genome shotgun (WGS) entry which is preliminary data.</text>
</comment>
<evidence type="ECO:0000313" key="1">
    <source>
        <dbReference type="EMBL" id="MDQ0323483.1"/>
    </source>
</evidence>
<gene>
    <name evidence="1" type="ORF">QO002_005689</name>
</gene>
<reference evidence="1 2" key="1">
    <citation type="submission" date="2023-07" db="EMBL/GenBank/DDBJ databases">
        <title>Genomic Encyclopedia of Type Strains, Phase IV (KMG-IV): sequencing the most valuable type-strain genomes for metagenomic binning, comparative biology and taxonomic classification.</title>
        <authorList>
            <person name="Goeker M."/>
        </authorList>
    </citation>
    <scope>NUCLEOTIDE SEQUENCE [LARGE SCALE GENOMIC DNA]</scope>
    <source>
        <strain evidence="1 2">DSM 1112</strain>
    </source>
</reference>
<keyword evidence="2" id="KW-1185">Reference proteome</keyword>
<evidence type="ECO:0000313" key="2">
    <source>
        <dbReference type="Proteomes" id="UP001230207"/>
    </source>
</evidence>
<name>A0ABU0BZW1_9HYPH</name>
<accession>A0ABU0BZW1</accession>
<dbReference type="Proteomes" id="UP001230207">
    <property type="component" value="Unassembled WGS sequence"/>
</dbReference>
<organism evidence="1 2">
    <name type="scientific">Pararhizobium capsulatum DSM 1112</name>
    <dbReference type="NCBI Taxonomy" id="1121113"/>
    <lineage>
        <taxon>Bacteria</taxon>
        <taxon>Pseudomonadati</taxon>
        <taxon>Pseudomonadota</taxon>
        <taxon>Alphaproteobacteria</taxon>
        <taxon>Hyphomicrobiales</taxon>
        <taxon>Rhizobiaceae</taxon>
        <taxon>Rhizobium/Agrobacterium group</taxon>
        <taxon>Pararhizobium</taxon>
    </lineage>
</organism>